<dbReference type="PANTHER" id="PTHR33169">
    <property type="entry name" value="PADR-FAMILY TRANSCRIPTIONAL REGULATOR"/>
    <property type="match status" value="1"/>
</dbReference>
<dbReference type="EMBL" id="JBHMBW010000034">
    <property type="protein sequence ID" value="MFB9627534.1"/>
    <property type="molecule type" value="Genomic_DNA"/>
</dbReference>
<feature type="domain" description="Transcription regulator PadR N-terminal" evidence="1">
    <location>
        <begin position="18"/>
        <end position="86"/>
    </location>
</feature>
<dbReference type="InterPro" id="IPR036388">
    <property type="entry name" value="WH-like_DNA-bd_sf"/>
</dbReference>
<organism evidence="2 3">
    <name type="scientific">Nonomuraea helvata</name>
    <dbReference type="NCBI Taxonomy" id="37484"/>
    <lineage>
        <taxon>Bacteria</taxon>
        <taxon>Bacillati</taxon>
        <taxon>Actinomycetota</taxon>
        <taxon>Actinomycetes</taxon>
        <taxon>Streptosporangiales</taxon>
        <taxon>Streptosporangiaceae</taxon>
        <taxon>Nonomuraea</taxon>
    </lineage>
</organism>
<dbReference type="InterPro" id="IPR052509">
    <property type="entry name" value="Metal_resp_DNA-bind_regulator"/>
</dbReference>
<evidence type="ECO:0000259" key="1">
    <source>
        <dbReference type="Pfam" id="PF03551"/>
    </source>
</evidence>
<accession>A0ABV5S950</accession>
<dbReference type="Gene3D" id="1.10.10.10">
    <property type="entry name" value="Winged helix-like DNA-binding domain superfamily/Winged helix DNA-binding domain"/>
    <property type="match status" value="1"/>
</dbReference>
<dbReference type="SUPFAM" id="SSF46785">
    <property type="entry name" value="Winged helix' DNA-binding domain"/>
    <property type="match status" value="1"/>
</dbReference>
<reference evidence="2 3" key="1">
    <citation type="submission" date="2024-09" db="EMBL/GenBank/DDBJ databases">
        <authorList>
            <person name="Sun Q."/>
            <person name="Mori K."/>
        </authorList>
    </citation>
    <scope>NUCLEOTIDE SEQUENCE [LARGE SCALE GENOMIC DNA]</scope>
    <source>
        <strain evidence="2 3">JCM 3143</strain>
    </source>
</reference>
<keyword evidence="3" id="KW-1185">Reference proteome</keyword>
<dbReference type="InterPro" id="IPR005149">
    <property type="entry name" value="Tscrpt_reg_PadR_N"/>
</dbReference>
<dbReference type="RefSeq" id="WP_345000399.1">
    <property type="nucleotide sequence ID" value="NZ_BAAAXV010000009.1"/>
</dbReference>
<dbReference type="Proteomes" id="UP001589532">
    <property type="component" value="Unassembled WGS sequence"/>
</dbReference>
<gene>
    <name evidence="2" type="ORF">ACFFSA_31015</name>
</gene>
<protein>
    <submittedName>
        <fullName evidence="2">PadR family transcriptional regulator</fullName>
    </submittedName>
</protein>
<comment type="caution">
    <text evidence="2">The sequence shown here is derived from an EMBL/GenBank/DDBJ whole genome shotgun (WGS) entry which is preliminary data.</text>
</comment>
<proteinExistence type="predicted"/>
<evidence type="ECO:0000313" key="2">
    <source>
        <dbReference type="EMBL" id="MFB9627534.1"/>
    </source>
</evidence>
<name>A0ABV5S950_9ACTN</name>
<dbReference type="InterPro" id="IPR036390">
    <property type="entry name" value="WH_DNA-bd_sf"/>
</dbReference>
<sequence>MVARRADPLGWGNPPLLILGSLAEGPKHGYAIIKDVQEQAGITLGPGTLYAALSRLEAQGLVEGLPGEERRRPYRITAAGAAALAERLAEMSRFATVGLSRLSMGAVR</sequence>
<dbReference type="Pfam" id="PF03551">
    <property type="entry name" value="PadR"/>
    <property type="match status" value="1"/>
</dbReference>
<evidence type="ECO:0000313" key="3">
    <source>
        <dbReference type="Proteomes" id="UP001589532"/>
    </source>
</evidence>
<dbReference type="PANTHER" id="PTHR33169:SF13">
    <property type="entry name" value="PADR-FAMILY TRANSCRIPTIONAL REGULATOR"/>
    <property type="match status" value="1"/>
</dbReference>